<dbReference type="Gene3D" id="4.10.240.10">
    <property type="entry name" value="Zn(2)-C6 fungal-type DNA-binding domain"/>
    <property type="match status" value="1"/>
</dbReference>
<feature type="domain" description="Zn(2)-C6 fungal-type" evidence="8">
    <location>
        <begin position="180"/>
        <end position="209"/>
    </location>
</feature>
<dbReference type="InterPro" id="IPR007219">
    <property type="entry name" value="XnlR_reg_dom"/>
</dbReference>
<evidence type="ECO:0008006" key="12">
    <source>
        <dbReference type="Google" id="ProtNLM"/>
    </source>
</evidence>
<evidence type="ECO:0000313" key="11">
    <source>
        <dbReference type="Proteomes" id="UP001583177"/>
    </source>
</evidence>
<organism evidence="10 11">
    <name type="scientific">Diaporthe australafricana</name>
    <dbReference type="NCBI Taxonomy" id="127596"/>
    <lineage>
        <taxon>Eukaryota</taxon>
        <taxon>Fungi</taxon>
        <taxon>Dikarya</taxon>
        <taxon>Ascomycota</taxon>
        <taxon>Pezizomycotina</taxon>
        <taxon>Sordariomycetes</taxon>
        <taxon>Sordariomycetidae</taxon>
        <taxon>Diaporthales</taxon>
        <taxon>Diaporthaceae</taxon>
        <taxon>Diaporthe</taxon>
    </lineage>
</organism>
<keyword evidence="5" id="KW-0539">Nucleus</keyword>
<dbReference type="PROSITE" id="PS00028">
    <property type="entry name" value="ZINC_FINGER_C2H2_1"/>
    <property type="match status" value="2"/>
</dbReference>
<dbReference type="PANTHER" id="PTHR47660">
    <property type="entry name" value="TRANSCRIPTION FACTOR WITH C2H2 AND ZN(2)-CYS(6) DNA BINDING DOMAIN (EUROFUNG)-RELATED-RELATED"/>
    <property type="match status" value="1"/>
</dbReference>
<dbReference type="InterPro" id="IPR036864">
    <property type="entry name" value="Zn2-C6_fun-type_DNA-bd_sf"/>
</dbReference>
<feature type="region of interest" description="Disordered" evidence="7">
    <location>
        <begin position="285"/>
        <end position="328"/>
    </location>
</feature>
<dbReference type="PROSITE" id="PS00463">
    <property type="entry name" value="ZN2_CY6_FUNGAL_1"/>
    <property type="match status" value="1"/>
</dbReference>
<dbReference type="SMART" id="SM00355">
    <property type="entry name" value="ZnF_C2H2"/>
    <property type="match status" value="2"/>
</dbReference>
<feature type="region of interest" description="Disordered" evidence="7">
    <location>
        <begin position="230"/>
        <end position="258"/>
    </location>
</feature>
<feature type="region of interest" description="Disordered" evidence="7">
    <location>
        <begin position="1"/>
        <end position="97"/>
    </location>
</feature>
<dbReference type="InterPro" id="IPR036236">
    <property type="entry name" value="Znf_C2H2_sf"/>
</dbReference>
<dbReference type="SUPFAM" id="SSF57701">
    <property type="entry name" value="Zn2/Cys6 DNA-binding domain"/>
    <property type="match status" value="1"/>
</dbReference>
<evidence type="ECO:0000256" key="4">
    <source>
        <dbReference type="ARBA" id="ARBA00023163"/>
    </source>
</evidence>
<dbReference type="SUPFAM" id="SSF57667">
    <property type="entry name" value="beta-beta-alpha zinc fingers"/>
    <property type="match status" value="1"/>
</dbReference>
<feature type="compositionally biased region" description="Low complexity" evidence="7">
    <location>
        <begin position="230"/>
        <end position="246"/>
    </location>
</feature>
<feature type="region of interest" description="Disordered" evidence="7">
    <location>
        <begin position="952"/>
        <end position="988"/>
    </location>
</feature>
<keyword evidence="1" id="KW-0479">Metal-binding</keyword>
<gene>
    <name evidence="10" type="ORF">Daus18300_001919</name>
</gene>
<feature type="compositionally biased region" description="Low complexity" evidence="7">
    <location>
        <begin position="57"/>
        <end position="66"/>
    </location>
</feature>
<dbReference type="Pfam" id="PF00096">
    <property type="entry name" value="zf-C2H2"/>
    <property type="match status" value="2"/>
</dbReference>
<accession>A0ABR3XSV3</accession>
<comment type="caution">
    <text evidence="10">The sequence shown here is derived from an EMBL/GenBank/DDBJ whole genome shotgun (WGS) entry which is preliminary data.</text>
</comment>
<dbReference type="CDD" id="cd00067">
    <property type="entry name" value="GAL4"/>
    <property type="match status" value="1"/>
</dbReference>
<dbReference type="Pfam" id="PF04082">
    <property type="entry name" value="Fungal_trans"/>
    <property type="match status" value="1"/>
</dbReference>
<feature type="region of interest" description="Disordered" evidence="7">
    <location>
        <begin position="153"/>
        <end position="173"/>
    </location>
</feature>
<sequence>MASPSISHLLQPDPSLPHPHPQSQSHPQRNVSHASAAHSVPTSSPGNYTYPAPPGASPAGSGTSHPTPIATPATSPGALSTAGGSSVGGGAANTPASGHAANTSLYQCADCLKRYSRPEHLQRHIATHTLGKRFICDVCGKAFGRADLLKRHRANHDDDGNGTKRRRINSSPGAGRVAHACQACAKARVKCEESKPCTRCRNRNLACEYASSEAGSAAAMHLLHLSANAHSSDATTPTSSTPMAPAGHGAGPTHHLGSRSLRSNAAEAMHTHGLHNPAAPAMTNLVHAQPSGSSPSILANNPPMNSEAAQLPTPENMMDHNNPDSYQASYHQNQNMVDMNRMPFSDFLRDVLYDQQQQQQQQQQQMDTQKMAEAQGLAILDFCDDANLEMNDLDFGMLDHWNIGNVHGMLATDPNLANYVSSQPEDTADMSRMRQRLVKIWTDSPWRWMPDGHKDNIHNQKSGLPLADINTTKLKPDRIIHDKLDSSGRDKILAIVLSTCQNNVMLSRVASSFPSTDVMDSLVHIFLAWHLCQVSEFIHFGTFALNAQCPEWTAVAASAGGILTSVQSLRKFGFALQEAVRVTIPNRFEDNNSKVQDQSLVQALVLGHDIGLWSGNRRRMEIAECHLNIPIAMIRGRGSFQRSAYPPIHVDPADDGAVLEEKWKTWCQRESWKRLIFHLYLRDAQTSMTSMNNPHISYAELTLPLPEARELWFAKTAREWKMHYLERNAGQDRRPPSLGDLFRDINLLATEHHRLDVQYAVSIYLHGFWSLIREYRQMNAIYRWSAFSPTTAGNPNVLLQSRHQELVKTLEQFQATALQNWPHMLSAQEKVVLNLLFVNLHVSLEDLQLFSGKEGDDQAKRIYPSLQQWAQDAESRRALWHAGQILRWAKEFPFGHLKDFYAVAVHHAALAMWTWGVLTRAIRRTTGLQPGYNHSEPLIYVDGPEMREPAQFTSYGTGRPAIRGPVKKGQGGGRDSAGGGSGVPESPLEEPRHAMAIVEEVFRANYLTDPVAPIVENLCNLIKQLGNAAWAVGLG</sequence>
<dbReference type="SMART" id="SM00066">
    <property type="entry name" value="GAL4"/>
    <property type="match status" value="1"/>
</dbReference>
<evidence type="ECO:0000313" key="10">
    <source>
        <dbReference type="EMBL" id="KAL1878644.1"/>
    </source>
</evidence>
<feature type="domain" description="C2H2-type" evidence="9">
    <location>
        <begin position="106"/>
        <end position="133"/>
    </location>
</feature>
<dbReference type="Gene3D" id="3.30.160.60">
    <property type="entry name" value="Classic Zinc Finger"/>
    <property type="match status" value="2"/>
</dbReference>
<evidence type="ECO:0000256" key="3">
    <source>
        <dbReference type="ARBA" id="ARBA00023015"/>
    </source>
</evidence>
<keyword evidence="11" id="KW-1185">Reference proteome</keyword>
<evidence type="ECO:0000256" key="7">
    <source>
        <dbReference type="SAM" id="MobiDB-lite"/>
    </source>
</evidence>
<dbReference type="PROSITE" id="PS50157">
    <property type="entry name" value="ZINC_FINGER_C2H2_2"/>
    <property type="match status" value="2"/>
</dbReference>
<evidence type="ECO:0000259" key="9">
    <source>
        <dbReference type="PROSITE" id="PS50157"/>
    </source>
</evidence>
<evidence type="ECO:0000256" key="1">
    <source>
        <dbReference type="ARBA" id="ARBA00022723"/>
    </source>
</evidence>
<keyword evidence="2" id="KW-0862">Zinc</keyword>
<keyword evidence="6" id="KW-0863">Zinc-finger</keyword>
<reference evidence="10 11" key="1">
    <citation type="journal article" date="2024" name="IMA Fungus">
        <title>IMA Genome - F19 : A genome assembly and annotation guide to empower mycologists, including annotated draft genome sequences of Ceratocystis pirilliformis, Diaporthe australafricana, Fusarium ophioides, Paecilomyces lecythidis, and Sporothrix stenoceras.</title>
        <authorList>
            <person name="Aylward J."/>
            <person name="Wilson A.M."/>
            <person name="Visagie C.M."/>
            <person name="Spraker J."/>
            <person name="Barnes I."/>
            <person name="Buitendag C."/>
            <person name="Ceriani C."/>
            <person name="Del Mar Angel L."/>
            <person name="du Plessis D."/>
            <person name="Fuchs T."/>
            <person name="Gasser K."/>
            <person name="Kramer D."/>
            <person name="Li W."/>
            <person name="Munsamy K."/>
            <person name="Piso A."/>
            <person name="Price J.L."/>
            <person name="Sonnekus B."/>
            <person name="Thomas C."/>
            <person name="van der Nest A."/>
            <person name="van Dijk A."/>
            <person name="van Heerden A."/>
            <person name="van Vuuren N."/>
            <person name="Yilmaz N."/>
            <person name="Duong T.A."/>
            <person name="van der Merwe N.A."/>
            <person name="Wingfield M.J."/>
            <person name="Wingfield B.D."/>
        </authorList>
    </citation>
    <scope>NUCLEOTIDE SEQUENCE [LARGE SCALE GENOMIC DNA]</scope>
    <source>
        <strain evidence="10 11">CMW 18300</strain>
    </source>
</reference>
<protein>
    <recommendedName>
        <fullName evidence="12">C6 transcription factor RegA</fullName>
    </recommendedName>
</protein>
<dbReference type="Proteomes" id="UP001583177">
    <property type="component" value="Unassembled WGS sequence"/>
</dbReference>
<evidence type="ECO:0000256" key="2">
    <source>
        <dbReference type="ARBA" id="ARBA00022833"/>
    </source>
</evidence>
<evidence type="ECO:0000256" key="5">
    <source>
        <dbReference type="ARBA" id="ARBA00023242"/>
    </source>
</evidence>
<dbReference type="InterPro" id="IPR001138">
    <property type="entry name" value="Zn2Cys6_DnaBD"/>
</dbReference>
<evidence type="ECO:0000256" key="6">
    <source>
        <dbReference type="PROSITE-ProRule" id="PRU00042"/>
    </source>
</evidence>
<name>A0ABR3XSV3_9PEZI</name>
<feature type="compositionally biased region" description="Polar residues" evidence="7">
    <location>
        <begin position="290"/>
        <end position="308"/>
    </location>
</feature>
<feature type="domain" description="C2H2-type" evidence="9">
    <location>
        <begin position="134"/>
        <end position="161"/>
    </location>
</feature>
<dbReference type="InterPro" id="IPR013087">
    <property type="entry name" value="Znf_C2H2_type"/>
</dbReference>
<proteinExistence type="predicted"/>
<feature type="compositionally biased region" description="Gly residues" evidence="7">
    <location>
        <begin position="969"/>
        <end position="982"/>
    </location>
</feature>
<dbReference type="PROSITE" id="PS50048">
    <property type="entry name" value="ZN2_CY6_FUNGAL_2"/>
    <property type="match status" value="1"/>
</dbReference>
<dbReference type="PANTHER" id="PTHR47660:SF2">
    <property type="entry name" value="TRANSCRIPTION FACTOR WITH C2H2 AND ZN(2)-CYS(6) DNA BINDING DOMAIN (EUROFUNG)"/>
    <property type="match status" value="1"/>
</dbReference>
<dbReference type="EMBL" id="JAWRVE010000011">
    <property type="protein sequence ID" value="KAL1878644.1"/>
    <property type="molecule type" value="Genomic_DNA"/>
</dbReference>
<evidence type="ECO:0000259" key="8">
    <source>
        <dbReference type="PROSITE" id="PS50048"/>
    </source>
</evidence>
<keyword evidence="4" id="KW-0804">Transcription</keyword>
<keyword evidence="3" id="KW-0805">Transcription regulation</keyword>
<dbReference type="Pfam" id="PF00172">
    <property type="entry name" value="Zn_clus"/>
    <property type="match status" value="1"/>
</dbReference>